<name>A0A9P6TVE6_9FUNG</name>
<dbReference type="OrthoDB" id="10257301at2759"/>
<keyword evidence="7" id="KW-0539">Nucleus</keyword>
<keyword evidence="4" id="KW-0747">Spliceosome</keyword>
<feature type="repeat" description="WD" evidence="9">
    <location>
        <begin position="523"/>
        <end position="544"/>
    </location>
</feature>
<dbReference type="Pfam" id="PF00400">
    <property type="entry name" value="WD40"/>
    <property type="match status" value="4"/>
</dbReference>
<dbReference type="InterPro" id="IPR036322">
    <property type="entry name" value="WD40_repeat_dom_sf"/>
</dbReference>
<organism evidence="11 12">
    <name type="scientific">Mortierella polycephala</name>
    <dbReference type="NCBI Taxonomy" id="41804"/>
    <lineage>
        <taxon>Eukaryota</taxon>
        <taxon>Fungi</taxon>
        <taxon>Fungi incertae sedis</taxon>
        <taxon>Mucoromycota</taxon>
        <taxon>Mortierellomycotina</taxon>
        <taxon>Mortierellomycetes</taxon>
        <taxon>Mortierellales</taxon>
        <taxon>Mortierellaceae</taxon>
        <taxon>Mortierella</taxon>
    </lineage>
</organism>
<dbReference type="SMART" id="SM00320">
    <property type="entry name" value="WD40"/>
    <property type="match status" value="6"/>
</dbReference>
<feature type="compositionally biased region" description="Basic residues" evidence="10">
    <location>
        <begin position="165"/>
        <end position="177"/>
    </location>
</feature>
<dbReference type="Gene3D" id="2.130.10.10">
    <property type="entry name" value="YVTN repeat-like/Quinoprotein amine dehydrogenase"/>
    <property type="match status" value="1"/>
</dbReference>
<dbReference type="InterPro" id="IPR020472">
    <property type="entry name" value="WD40_PAC1"/>
</dbReference>
<keyword evidence="3" id="KW-0507">mRNA processing</keyword>
<dbReference type="CDD" id="cd00200">
    <property type="entry name" value="WD40"/>
    <property type="match status" value="1"/>
</dbReference>
<evidence type="ECO:0000256" key="6">
    <source>
        <dbReference type="ARBA" id="ARBA00023187"/>
    </source>
</evidence>
<evidence type="ECO:0000313" key="11">
    <source>
        <dbReference type="EMBL" id="KAG0248854.1"/>
    </source>
</evidence>
<dbReference type="PRINTS" id="PR00320">
    <property type="entry name" value="GPROTEINBRPT"/>
</dbReference>
<evidence type="ECO:0000256" key="5">
    <source>
        <dbReference type="ARBA" id="ARBA00022737"/>
    </source>
</evidence>
<dbReference type="EMBL" id="JAAAJA010000910">
    <property type="protein sequence ID" value="KAG0248854.1"/>
    <property type="molecule type" value="Genomic_DNA"/>
</dbReference>
<dbReference type="InterPro" id="IPR001680">
    <property type="entry name" value="WD40_rpt"/>
</dbReference>
<reference evidence="11" key="1">
    <citation type="journal article" date="2020" name="Fungal Divers.">
        <title>Resolving the Mortierellaceae phylogeny through synthesis of multi-gene phylogenetics and phylogenomics.</title>
        <authorList>
            <person name="Vandepol N."/>
            <person name="Liber J."/>
            <person name="Desiro A."/>
            <person name="Na H."/>
            <person name="Kennedy M."/>
            <person name="Barry K."/>
            <person name="Grigoriev I.V."/>
            <person name="Miller A.N."/>
            <person name="O'Donnell K."/>
            <person name="Stajich J.E."/>
            <person name="Bonito G."/>
        </authorList>
    </citation>
    <scope>NUCLEOTIDE SEQUENCE</scope>
    <source>
        <strain evidence="11">KOD948</strain>
    </source>
</reference>
<gene>
    <name evidence="11" type="ORF">BG011_009853</name>
</gene>
<dbReference type="PANTHER" id="PTHR43979">
    <property type="entry name" value="PRE-MRNA-PROCESSING FACTOR 17"/>
    <property type="match status" value="1"/>
</dbReference>
<evidence type="ECO:0000256" key="1">
    <source>
        <dbReference type="ARBA" id="ARBA00004123"/>
    </source>
</evidence>
<keyword evidence="12" id="KW-1185">Reference proteome</keyword>
<evidence type="ECO:0000256" key="10">
    <source>
        <dbReference type="SAM" id="MobiDB-lite"/>
    </source>
</evidence>
<evidence type="ECO:0000256" key="2">
    <source>
        <dbReference type="ARBA" id="ARBA00022574"/>
    </source>
</evidence>
<dbReference type="GO" id="GO:0000398">
    <property type="term" value="P:mRNA splicing, via spliceosome"/>
    <property type="evidence" value="ECO:0007669"/>
    <property type="project" value="InterPro"/>
</dbReference>
<evidence type="ECO:0000256" key="9">
    <source>
        <dbReference type="PROSITE-ProRule" id="PRU00221"/>
    </source>
</evidence>
<dbReference type="PANTHER" id="PTHR43979:SF1">
    <property type="entry name" value="PRE-MRNA-PROCESSING FACTOR 17"/>
    <property type="match status" value="1"/>
</dbReference>
<feature type="compositionally biased region" description="Basic and acidic residues" evidence="10">
    <location>
        <begin position="211"/>
        <end position="232"/>
    </location>
</feature>
<protein>
    <recommendedName>
        <fullName evidence="8">Pre-mRNA-processing factor 17</fullName>
    </recommendedName>
</protein>
<proteinExistence type="predicted"/>
<dbReference type="InterPro" id="IPR015943">
    <property type="entry name" value="WD40/YVTN_repeat-like_dom_sf"/>
</dbReference>
<feature type="repeat" description="WD" evidence="9">
    <location>
        <begin position="336"/>
        <end position="377"/>
    </location>
</feature>
<evidence type="ECO:0000256" key="4">
    <source>
        <dbReference type="ARBA" id="ARBA00022728"/>
    </source>
</evidence>
<comment type="caution">
    <text evidence="11">The sequence shown here is derived from an EMBL/GenBank/DDBJ whole genome shotgun (WGS) entry which is preliminary data.</text>
</comment>
<dbReference type="AlphaFoldDB" id="A0A9P6TVE6"/>
<dbReference type="FunFam" id="2.130.10.10:FF:000034">
    <property type="entry name" value="Pre-mRNA-processing factor 17, putative"/>
    <property type="match status" value="1"/>
</dbReference>
<feature type="repeat" description="WD" evidence="9">
    <location>
        <begin position="292"/>
        <end position="334"/>
    </location>
</feature>
<sequence length="588" mass="66084">MDLITQGYGSSSSDGEDASSQKPNKVAKISSPSVQVNVAPDVSLEDPNYARHIYTNPTDTSLTVNIPYESMIQPIQGPINPFASNEVKVRKNVWTGHVEENMLSDHDFRTQQQSYAAFGYAKDPSVLTISNNGQSGSGKQGSGFVGDVEKAQVMDGATIWDKVPKHLRNNQNQRKRQTRGDPSVLEGENAYRGPWATYEGEGIGEFSGPTEEEKEKHEKNVQAAEEEKEKRGVAKPAKPIETGSEKTVFHGKDEYDYLGRTYMHVPLDLDVNLNGEPGTKECFVPKKLLHTWTGHTKGVSAIRFFPNSAHLLLSGSMDSKVKIWDVYHDRRVLRTYMGHSKAVRDVTFNNDGTRFLSASYDRNMKLWDTETGQCISTFSTKKIPFVVKFNPDEDKQNHFLAGCSDHKVYQFDTNTGEVIQEYDQHLGAVNSITFVDENRRFVTTSDDKSLRAWEYDIPVVIKYIAEPDMHSMPAVALSPNQKWLACQSLDNQIFVYGAKDRFRQNRKKLFTGHMVAGYACQPSFSPDGRYLSSGDSEGNLWIWDWKSCKVHKKFKAHNEVVLVGRNSILGLNHQTMGVVSEVGHLFCT</sequence>
<dbReference type="Proteomes" id="UP000726737">
    <property type="component" value="Unassembled WGS sequence"/>
</dbReference>
<feature type="repeat" description="WD" evidence="9">
    <location>
        <begin position="422"/>
        <end position="454"/>
    </location>
</feature>
<dbReference type="InterPro" id="IPR032847">
    <property type="entry name" value="PRPF17"/>
</dbReference>
<dbReference type="PROSITE" id="PS00678">
    <property type="entry name" value="WD_REPEATS_1"/>
    <property type="match status" value="1"/>
</dbReference>
<dbReference type="SUPFAM" id="SSF50978">
    <property type="entry name" value="WD40 repeat-like"/>
    <property type="match status" value="1"/>
</dbReference>
<evidence type="ECO:0000256" key="7">
    <source>
        <dbReference type="ARBA" id="ARBA00023242"/>
    </source>
</evidence>
<dbReference type="PROSITE" id="PS50294">
    <property type="entry name" value="WD_REPEATS_REGION"/>
    <property type="match status" value="3"/>
</dbReference>
<keyword evidence="5" id="KW-0677">Repeat</keyword>
<dbReference type="InterPro" id="IPR019775">
    <property type="entry name" value="WD40_repeat_CS"/>
</dbReference>
<dbReference type="GO" id="GO:0071013">
    <property type="term" value="C:catalytic step 2 spliceosome"/>
    <property type="evidence" value="ECO:0007669"/>
    <property type="project" value="InterPro"/>
</dbReference>
<accession>A0A9P6TVE6</accession>
<feature type="region of interest" description="Disordered" evidence="10">
    <location>
        <begin position="1"/>
        <end position="32"/>
    </location>
</feature>
<keyword evidence="6" id="KW-0508">mRNA splicing</keyword>
<keyword evidence="2 9" id="KW-0853">WD repeat</keyword>
<evidence type="ECO:0000313" key="12">
    <source>
        <dbReference type="Proteomes" id="UP000726737"/>
    </source>
</evidence>
<evidence type="ECO:0000256" key="8">
    <source>
        <dbReference type="ARBA" id="ARBA00068146"/>
    </source>
</evidence>
<dbReference type="PROSITE" id="PS50082">
    <property type="entry name" value="WD_REPEATS_2"/>
    <property type="match status" value="4"/>
</dbReference>
<dbReference type="GO" id="GO:0003729">
    <property type="term" value="F:mRNA binding"/>
    <property type="evidence" value="ECO:0007669"/>
    <property type="project" value="TreeGrafter"/>
</dbReference>
<comment type="subcellular location">
    <subcellularLocation>
        <location evidence="1">Nucleus</location>
    </subcellularLocation>
</comment>
<evidence type="ECO:0000256" key="3">
    <source>
        <dbReference type="ARBA" id="ARBA00022664"/>
    </source>
</evidence>
<feature type="region of interest" description="Disordered" evidence="10">
    <location>
        <begin position="164"/>
        <end position="236"/>
    </location>
</feature>